<protein>
    <submittedName>
        <fullName evidence="5">Uncharacterized protein</fullName>
    </submittedName>
</protein>
<dbReference type="InterPro" id="IPR050891">
    <property type="entry name" value="TatD-type_Hydrolase"/>
</dbReference>
<evidence type="ECO:0000256" key="2">
    <source>
        <dbReference type="ARBA" id="ARBA00022722"/>
    </source>
</evidence>
<evidence type="ECO:0000256" key="3">
    <source>
        <dbReference type="ARBA" id="ARBA00022723"/>
    </source>
</evidence>
<dbReference type="Proteomes" id="UP001165060">
    <property type="component" value="Unassembled WGS sequence"/>
</dbReference>
<keyword evidence="4" id="KW-0378">Hydrolase</keyword>
<sequence length="176" mass="18881">VDLACSHSVPLFVHTRSAFQDTLRVLLAAEELHGSLPPTIVHCFTGGRDELVRYVQMGFYVGVTGFVNKPAGAAVREMLADGLVPLDRLCIETDAPYMGFPGCKDAFAAASGLASKERKKLKNQQFPNTPCSLPLVLGGVTAALNAKGRDWGGGELTEARVAELTTENANRLFKFS</sequence>
<proteinExistence type="inferred from homology"/>
<keyword evidence="2" id="KW-0540">Nuclease</keyword>
<keyword evidence="3" id="KW-0479">Metal-binding</keyword>
<dbReference type="Gene3D" id="3.20.20.140">
    <property type="entry name" value="Metal-dependent hydrolases"/>
    <property type="match status" value="1"/>
</dbReference>
<accession>A0ABQ6MV81</accession>
<dbReference type="InterPro" id="IPR032466">
    <property type="entry name" value="Metal_Hydrolase"/>
</dbReference>
<feature type="non-terminal residue" evidence="5">
    <location>
        <position position="1"/>
    </location>
</feature>
<dbReference type="PANTHER" id="PTHR10060:SF15">
    <property type="entry name" value="DEOXYRIBONUCLEASE TATDN1"/>
    <property type="match status" value="1"/>
</dbReference>
<dbReference type="PANTHER" id="PTHR10060">
    <property type="entry name" value="TATD FAMILY DEOXYRIBONUCLEASE"/>
    <property type="match status" value="1"/>
</dbReference>
<evidence type="ECO:0000256" key="1">
    <source>
        <dbReference type="ARBA" id="ARBA00009275"/>
    </source>
</evidence>
<organism evidence="5 6">
    <name type="scientific">Tetraparma gracilis</name>
    <dbReference type="NCBI Taxonomy" id="2962635"/>
    <lineage>
        <taxon>Eukaryota</taxon>
        <taxon>Sar</taxon>
        <taxon>Stramenopiles</taxon>
        <taxon>Ochrophyta</taxon>
        <taxon>Bolidophyceae</taxon>
        <taxon>Parmales</taxon>
        <taxon>Triparmaceae</taxon>
        <taxon>Tetraparma</taxon>
    </lineage>
</organism>
<evidence type="ECO:0000313" key="6">
    <source>
        <dbReference type="Proteomes" id="UP001165060"/>
    </source>
</evidence>
<evidence type="ECO:0000256" key="4">
    <source>
        <dbReference type="ARBA" id="ARBA00022801"/>
    </source>
</evidence>
<dbReference type="InterPro" id="IPR001130">
    <property type="entry name" value="TatD-like"/>
</dbReference>
<comment type="caution">
    <text evidence="5">The sequence shown here is derived from an EMBL/GenBank/DDBJ whole genome shotgun (WGS) entry which is preliminary data.</text>
</comment>
<dbReference type="SUPFAM" id="SSF51556">
    <property type="entry name" value="Metallo-dependent hydrolases"/>
    <property type="match status" value="1"/>
</dbReference>
<dbReference type="EMBL" id="BRYB01003239">
    <property type="protein sequence ID" value="GMI33240.1"/>
    <property type="molecule type" value="Genomic_DNA"/>
</dbReference>
<comment type="similarity">
    <text evidence="1">Belongs to the metallo-dependent hydrolases superfamily. TatD-type hydrolase family.</text>
</comment>
<reference evidence="5 6" key="1">
    <citation type="journal article" date="2023" name="Commun. Biol.">
        <title>Genome analysis of Parmales, the sister group of diatoms, reveals the evolutionary specialization of diatoms from phago-mixotrophs to photoautotrophs.</title>
        <authorList>
            <person name="Ban H."/>
            <person name="Sato S."/>
            <person name="Yoshikawa S."/>
            <person name="Yamada K."/>
            <person name="Nakamura Y."/>
            <person name="Ichinomiya M."/>
            <person name="Sato N."/>
            <person name="Blanc-Mathieu R."/>
            <person name="Endo H."/>
            <person name="Kuwata A."/>
            <person name="Ogata H."/>
        </authorList>
    </citation>
    <scope>NUCLEOTIDE SEQUENCE [LARGE SCALE GENOMIC DNA]</scope>
</reference>
<name>A0ABQ6MV81_9STRA</name>
<keyword evidence="6" id="KW-1185">Reference proteome</keyword>
<gene>
    <name evidence="5" type="ORF">TeGR_g3122</name>
</gene>
<evidence type="ECO:0000313" key="5">
    <source>
        <dbReference type="EMBL" id="GMI33240.1"/>
    </source>
</evidence>
<dbReference type="Pfam" id="PF01026">
    <property type="entry name" value="TatD_DNase"/>
    <property type="match status" value="1"/>
</dbReference>